<dbReference type="OMA" id="YPTWWFG"/>
<dbReference type="InterPro" id="IPR029039">
    <property type="entry name" value="Flavoprotein-like_sf"/>
</dbReference>
<evidence type="ECO:0000313" key="5">
    <source>
        <dbReference type="EnsemblProtists" id="EKX36421"/>
    </source>
</evidence>
<keyword evidence="6" id="KW-1185">Reference proteome</keyword>
<dbReference type="GO" id="GO:0003955">
    <property type="term" value="F:NAD(P)H dehydrogenase (quinone) activity"/>
    <property type="evidence" value="ECO:0007669"/>
    <property type="project" value="TreeGrafter"/>
</dbReference>
<dbReference type="Gene3D" id="3.40.50.360">
    <property type="match status" value="1"/>
</dbReference>
<feature type="domain" description="Flavodoxin-like fold" evidence="3">
    <location>
        <begin position="35"/>
        <end position="182"/>
    </location>
</feature>
<evidence type="ECO:0000313" key="6">
    <source>
        <dbReference type="Proteomes" id="UP000011087"/>
    </source>
</evidence>
<sequence length="242" mass="27407">MKALEPLKVQLWRGANRLTSLVPPPPFGGRPGIQKKVFIVCSNPVGSSFSNAIADSAEKGLLASGHLIRRINLYSMPSEVGGGEFRSLLSTDERQSYFQENNQPQLRQDKHVEHVVESLKWCDSLVLVYPTWWFNIPAILKGFFDRCFVPGVGFKYDPELGQRTTGLKNIEQVAVITTYGFSWLEVMKAGDAGRRMISGGMRMLFAPLCTLKWLGLYEMQSAQPREVRTEFLEEVEQAFKEW</sequence>
<evidence type="ECO:0000256" key="1">
    <source>
        <dbReference type="ARBA" id="ARBA00006252"/>
    </source>
</evidence>
<evidence type="ECO:0000256" key="2">
    <source>
        <dbReference type="ARBA" id="ARBA00023002"/>
    </source>
</evidence>
<dbReference type="PaxDb" id="55529-EKX36421"/>
<dbReference type="InterPro" id="IPR051545">
    <property type="entry name" value="NAD(P)H_dehydrogenase_qn"/>
</dbReference>
<proteinExistence type="inferred from homology"/>
<dbReference type="Pfam" id="PF02525">
    <property type="entry name" value="Flavodoxin_2"/>
    <property type="match status" value="1"/>
</dbReference>
<dbReference type="eggNOG" id="ENOG502S51M">
    <property type="taxonomic scope" value="Eukaryota"/>
</dbReference>
<dbReference type="HOGENOM" id="CLU_058643_1_2_1"/>
<name>L1IJK9_GUITC</name>
<reference evidence="4 6" key="1">
    <citation type="journal article" date="2012" name="Nature">
        <title>Algal genomes reveal evolutionary mosaicism and the fate of nucleomorphs.</title>
        <authorList>
            <consortium name="DOE Joint Genome Institute"/>
            <person name="Curtis B.A."/>
            <person name="Tanifuji G."/>
            <person name="Burki F."/>
            <person name="Gruber A."/>
            <person name="Irimia M."/>
            <person name="Maruyama S."/>
            <person name="Arias M.C."/>
            <person name="Ball S.G."/>
            <person name="Gile G.H."/>
            <person name="Hirakawa Y."/>
            <person name="Hopkins J.F."/>
            <person name="Kuo A."/>
            <person name="Rensing S.A."/>
            <person name="Schmutz J."/>
            <person name="Symeonidi A."/>
            <person name="Elias M."/>
            <person name="Eveleigh R.J."/>
            <person name="Herman E.K."/>
            <person name="Klute M.J."/>
            <person name="Nakayama T."/>
            <person name="Obornik M."/>
            <person name="Reyes-Prieto A."/>
            <person name="Armbrust E.V."/>
            <person name="Aves S.J."/>
            <person name="Beiko R.G."/>
            <person name="Coutinho P."/>
            <person name="Dacks J.B."/>
            <person name="Durnford D.G."/>
            <person name="Fast N.M."/>
            <person name="Green B.R."/>
            <person name="Grisdale C.J."/>
            <person name="Hempel F."/>
            <person name="Henrissat B."/>
            <person name="Hoppner M.P."/>
            <person name="Ishida K."/>
            <person name="Kim E."/>
            <person name="Koreny L."/>
            <person name="Kroth P.G."/>
            <person name="Liu Y."/>
            <person name="Malik S.B."/>
            <person name="Maier U.G."/>
            <person name="McRose D."/>
            <person name="Mock T."/>
            <person name="Neilson J.A."/>
            <person name="Onodera N.T."/>
            <person name="Poole A.M."/>
            <person name="Pritham E.J."/>
            <person name="Richards T.A."/>
            <person name="Rocap G."/>
            <person name="Roy S.W."/>
            <person name="Sarai C."/>
            <person name="Schaack S."/>
            <person name="Shirato S."/>
            <person name="Slamovits C.H."/>
            <person name="Spencer D.F."/>
            <person name="Suzuki S."/>
            <person name="Worden A.Z."/>
            <person name="Zauner S."/>
            <person name="Barry K."/>
            <person name="Bell C."/>
            <person name="Bharti A.K."/>
            <person name="Crow J.A."/>
            <person name="Grimwood J."/>
            <person name="Kramer R."/>
            <person name="Lindquist E."/>
            <person name="Lucas S."/>
            <person name="Salamov A."/>
            <person name="McFadden G.I."/>
            <person name="Lane C.E."/>
            <person name="Keeling P.J."/>
            <person name="Gray M.W."/>
            <person name="Grigoriev I.V."/>
            <person name="Archibald J.M."/>
        </authorList>
    </citation>
    <scope>NUCLEOTIDE SEQUENCE</scope>
    <source>
        <strain evidence="4 6">CCMP2712</strain>
    </source>
</reference>
<dbReference type="Proteomes" id="UP000011087">
    <property type="component" value="Unassembled WGS sequence"/>
</dbReference>
<protein>
    <recommendedName>
        <fullName evidence="3">Flavodoxin-like fold domain-containing protein</fullName>
    </recommendedName>
</protein>
<dbReference type="PANTHER" id="PTHR10204:SF34">
    <property type="entry name" value="NAD(P)H DEHYDROGENASE [QUINONE] 1 ISOFORM 1"/>
    <property type="match status" value="1"/>
</dbReference>
<evidence type="ECO:0000313" key="4">
    <source>
        <dbReference type="EMBL" id="EKX36421.1"/>
    </source>
</evidence>
<reference evidence="6" key="2">
    <citation type="submission" date="2012-11" db="EMBL/GenBank/DDBJ databases">
        <authorList>
            <person name="Kuo A."/>
            <person name="Curtis B.A."/>
            <person name="Tanifuji G."/>
            <person name="Burki F."/>
            <person name="Gruber A."/>
            <person name="Irimia M."/>
            <person name="Maruyama S."/>
            <person name="Arias M.C."/>
            <person name="Ball S.G."/>
            <person name="Gile G.H."/>
            <person name="Hirakawa Y."/>
            <person name="Hopkins J.F."/>
            <person name="Rensing S.A."/>
            <person name="Schmutz J."/>
            <person name="Symeonidi A."/>
            <person name="Elias M."/>
            <person name="Eveleigh R.J."/>
            <person name="Herman E.K."/>
            <person name="Klute M.J."/>
            <person name="Nakayama T."/>
            <person name="Obornik M."/>
            <person name="Reyes-Prieto A."/>
            <person name="Armbrust E.V."/>
            <person name="Aves S.J."/>
            <person name="Beiko R.G."/>
            <person name="Coutinho P."/>
            <person name="Dacks J.B."/>
            <person name="Durnford D.G."/>
            <person name="Fast N.M."/>
            <person name="Green B.R."/>
            <person name="Grisdale C."/>
            <person name="Hempe F."/>
            <person name="Henrissat B."/>
            <person name="Hoppner M.P."/>
            <person name="Ishida K.-I."/>
            <person name="Kim E."/>
            <person name="Koreny L."/>
            <person name="Kroth P.G."/>
            <person name="Liu Y."/>
            <person name="Malik S.-B."/>
            <person name="Maier U.G."/>
            <person name="McRose D."/>
            <person name="Mock T."/>
            <person name="Neilson J.A."/>
            <person name="Onodera N.T."/>
            <person name="Poole A.M."/>
            <person name="Pritham E.J."/>
            <person name="Richards T.A."/>
            <person name="Rocap G."/>
            <person name="Roy S.W."/>
            <person name="Sarai C."/>
            <person name="Schaack S."/>
            <person name="Shirato S."/>
            <person name="Slamovits C.H."/>
            <person name="Spencer D.F."/>
            <person name="Suzuki S."/>
            <person name="Worden A.Z."/>
            <person name="Zauner S."/>
            <person name="Barry K."/>
            <person name="Bell C."/>
            <person name="Bharti A.K."/>
            <person name="Crow J.A."/>
            <person name="Grimwood J."/>
            <person name="Kramer R."/>
            <person name="Lindquist E."/>
            <person name="Lucas S."/>
            <person name="Salamov A."/>
            <person name="McFadden G.I."/>
            <person name="Lane C.E."/>
            <person name="Keeling P.J."/>
            <person name="Gray M.W."/>
            <person name="Grigoriev I.V."/>
            <person name="Archibald J.M."/>
        </authorList>
    </citation>
    <scope>NUCLEOTIDE SEQUENCE</scope>
    <source>
        <strain evidence="6">CCMP2712</strain>
    </source>
</reference>
<gene>
    <name evidence="4" type="ORF">GUITHDRAFT_89996</name>
</gene>
<dbReference type="OrthoDB" id="26889at2759"/>
<dbReference type="GeneID" id="17293146"/>
<reference evidence="5" key="3">
    <citation type="submission" date="2016-03" db="UniProtKB">
        <authorList>
            <consortium name="EnsemblProtists"/>
        </authorList>
    </citation>
    <scope>IDENTIFICATION</scope>
</reference>
<dbReference type="RefSeq" id="XP_005823401.1">
    <property type="nucleotide sequence ID" value="XM_005823344.1"/>
</dbReference>
<dbReference type="AlphaFoldDB" id="L1IJK9"/>
<dbReference type="SUPFAM" id="SSF52218">
    <property type="entry name" value="Flavoproteins"/>
    <property type="match status" value="1"/>
</dbReference>
<dbReference type="EMBL" id="JH993074">
    <property type="protein sequence ID" value="EKX36421.1"/>
    <property type="molecule type" value="Genomic_DNA"/>
</dbReference>
<dbReference type="GO" id="GO:0005829">
    <property type="term" value="C:cytosol"/>
    <property type="evidence" value="ECO:0007669"/>
    <property type="project" value="TreeGrafter"/>
</dbReference>
<keyword evidence="2" id="KW-0560">Oxidoreductase</keyword>
<dbReference type="InterPro" id="IPR003680">
    <property type="entry name" value="Flavodoxin_fold"/>
</dbReference>
<dbReference type="KEGG" id="gtt:GUITHDRAFT_89996"/>
<comment type="similarity">
    <text evidence="1">Belongs to the NAD(P)H dehydrogenase (quinone) family.</text>
</comment>
<accession>L1IJK9</accession>
<organism evidence="4">
    <name type="scientific">Guillardia theta (strain CCMP2712)</name>
    <name type="common">Cryptophyte</name>
    <dbReference type="NCBI Taxonomy" id="905079"/>
    <lineage>
        <taxon>Eukaryota</taxon>
        <taxon>Cryptophyceae</taxon>
        <taxon>Pyrenomonadales</taxon>
        <taxon>Geminigeraceae</taxon>
        <taxon>Guillardia</taxon>
    </lineage>
</organism>
<evidence type="ECO:0000259" key="3">
    <source>
        <dbReference type="Pfam" id="PF02525"/>
    </source>
</evidence>
<dbReference type="PANTHER" id="PTHR10204">
    <property type="entry name" value="NAD P H OXIDOREDUCTASE-RELATED"/>
    <property type="match status" value="1"/>
</dbReference>
<dbReference type="EnsemblProtists" id="EKX36421">
    <property type="protein sequence ID" value="EKX36421"/>
    <property type="gene ID" value="GUITHDRAFT_89996"/>
</dbReference>
<dbReference type="STRING" id="905079.L1IJK9"/>